<dbReference type="KEGG" id="dpb:BABL1_gene_544"/>
<proteinExistence type="predicted"/>
<organism evidence="2 3">
    <name type="scientific">Candidatus Babela massiliensis</name>
    <dbReference type="NCBI Taxonomy" id="673862"/>
    <lineage>
        <taxon>Bacteria</taxon>
        <taxon>Candidatus Babelota</taxon>
        <taxon>Candidatus Babeliae</taxon>
        <taxon>Candidatus Babeliales</taxon>
        <taxon>Candidatus Babeliaceae</taxon>
        <taxon>Candidatus Babela</taxon>
    </lineage>
</organism>
<dbReference type="Proteomes" id="UP000018769">
    <property type="component" value="Chromosome I"/>
</dbReference>
<keyword evidence="1" id="KW-0472">Membrane</keyword>
<evidence type="ECO:0000313" key="2">
    <source>
        <dbReference type="EMBL" id="CDK30474.1"/>
    </source>
</evidence>
<gene>
    <name evidence="2" type="ORF">BABL1_gene_544</name>
</gene>
<sequence>MSNIKKSILVFSLVILTNPIFGGSNIIEDTKAKQSLPQNSIKHKQLRNLALCTTILGATGLIVLHGDNYKNISAKFNEIMKSKFDGRKSAELKKYAKLTAVGTLGAGTAILAYNNLNTIGEFSYNNRETFYKIMKQIRSTLSTKQKPAFSINTPSFKMKIS</sequence>
<dbReference type="EMBL" id="HG793133">
    <property type="protein sequence ID" value="CDK30474.1"/>
    <property type="molecule type" value="Genomic_DNA"/>
</dbReference>
<keyword evidence="1" id="KW-1133">Transmembrane helix</keyword>
<evidence type="ECO:0000313" key="3">
    <source>
        <dbReference type="Proteomes" id="UP000018769"/>
    </source>
</evidence>
<dbReference type="STRING" id="673862.BABL1_gene_544"/>
<protein>
    <submittedName>
        <fullName evidence="2">Uncharacterized protein</fullName>
    </submittedName>
</protein>
<evidence type="ECO:0000256" key="1">
    <source>
        <dbReference type="SAM" id="Phobius"/>
    </source>
</evidence>
<accession>V6DG07</accession>
<reference evidence="2 3" key="1">
    <citation type="journal article" date="2015" name="Biol. Direct">
        <title>Babela massiliensis, a representative of a widespread bacterial phylum with unusual adaptations to parasitism in amoebae.</title>
        <authorList>
            <person name="Pagnier I."/>
            <person name="Yutin N."/>
            <person name="Croce O."/>
            <person name="Makarova K.S."/>
            <person name="Wolf Y.I."/>
            <person name="Benamar S."/>
            <person name="Raoult D."/>
            <person name="Koonin E.V."/>
            <person name="La Scola B."/>
        </authorList>
    </citation>
    <scope>NUCLEOTIDE SEQUENCE [LARGE SCALE GENOMIC DNA]</scope>
    <source>
        <strain evidence="3">BABL1</strain>
    </source>
</reference>
<dbReference type="HOGENOM" id="CLU_139017_0_0_7"/>
<keyword evidence="1" id="KW-0812">Transmembrane</keyword>
<keyword evidence="3" id="KW-1185">Reference proteome</keyword>
<feature type="transmembrane region" description="Helical" evidence="1">
    <location>
        <begin position="46"/>
        <end position="66"/>
    </location>
</feature>
<dbReference type="RefSeq" id="WP_023791653.1">
    <property type="nucleotide sequence ID" value="NC_023003.1"/>
</dbReference>
<name>V6DG07_9BACT</name>
<dbReference type="AlphaFoldDB" id="V6DG07"/>